<protein>
    <recommendedName>
        <fullName evidence="5">Phosphatase and actin regulator</fullName>
    </recommendedName>
</protein>
<dbReference type="GO" id="GO:0005524">
    <property type="term" value="F:ATP binding"/>
    <property type="evidence" value="ECO:0007669"/>
    <property type="project" value="InterPro"/>
</dbReference>
<accession>A0A3B4ZXR4</accession>
<evidence type="ECO:0000313" key="8">
    <source>
        <dbReference type="Ensembl" id="ENSSPAP00000013713.1"/>
    </source>
</evidence>
<dbReference type="Gene3D" id="6.10.140.2130">
    <property type="match status" value="3"/>
</dbReference>
<dbReference type="GO" id="GO:0004812">
    <property type="term" value="F:aminoacyl-tRNA ligase activity"/>
    <property type="evidence" value="ECO:0007669"/>
    <property type="project" value="InterPro"/>
</dbReference>
<feature type="region of interest" description="Disordered" evidence="7">
    <location>
        <begin position="1"/>
        <end position="21"/>
    </location>
</feature>
<keyword evidence="6" id="KW-0175">Coiled coil</keyword>
<evidence type="ECO:0000256" key="6">
    <source>
        <dbReference type="SAM" id="Coils"/>
    </source>
</evidence>
<keyword evidence="2 5" id="KW-0677">Repeat</keyword>
<dbReference type="GO" id="GO:0004864">
    <property type="term" value="F:protein phosphatase inhibitor activity"/>
    <property type="evidence" value="ECO:0007669"/>
    <property type="project" value="UniProtKB-UniRule"/>
</dbReference>
<comment type="similarity">
    <text evidence="1 5">Belongs to the phosphatase and actin regulator family.</text>
</comment>
<dbReference type="AlphaFoldDB" id="A0A3B4ZXR4"/>
<comment type="subunit">
    <text evidence="5">Binds PPP1CA and actin.</text>
</comment>
<dbReference type="GO" id="GO:0003779">
    <property type="term" value="F:actin binding"/>
    <property type="evidence" value="ECO:0007669"/>
    <property type="project" value="UniProtKB-KW"/>
</dbReference>
<dbReference type="STRING" id="144197.ENSSPAP00000013713"/>
<organism evidence="8">
    <name type="scientific">Stegastes partitus</name>
    <name type="common">bicolor damselfish</name>
    <dbReference type="NCBI Taxonomy" id="144197"/>
    <lineage>
        <taxon>Eukaryota</taxon>
        <taxon>Metazoa</taxon>
        <taxon>Chordata</taxon>
        <taxon>Craniata</taxon>
        <taxon>Vertebrata</taxon>
        <taxon>Euteleostomi</taxon>
        <taxon>Actinopterygii</taxon>
        <taxon>Neopterygii</taxon>
        <taxon>Teleostei</taxon>
        <taxon>Neoteleostei</taxon>
        <taxon>Acanthomorphata</taxon>
        <taxon>Ovalentaria</taxon>
        <taxon>Pomacentridae</taxon>
        <taxon>Stegastes</taxon>
    </lineage>
</organism>
<evidence type="ECO:0000256" key="7">
    <source>
        <dbReference type="SAM" id="MobiDB-lite"/>
    </source>
</evidence>
<evidence type="ECO:0000256" key="3">
    <source>
        <dbReference type="ARBA" id="ARBA00023203"/>
    </source>
</evidence>
<dbReference type="PANTHER" id="PTHR12751:SF19">
    <property type="entry name" value="PHOSPHATASE AND ACTIN REGULATOR"/>
    <property type="match status" value="1"/>
</dbReference>
<keyword evidence="3 5" id="KW-0009">Actin-binding</keyword>
<evidence type="ECO:0000256" key="2">
    <source>
        <dbReference type="ARBA" id="ARBA00022737"/>
    </source>
</evidence>
<dbReference type="SMART" id="SM00707">
    <property type="entry name" value="RPEL"/>
    <property type="match status" value="3"/>
</dbReference>
<dbReference type="InterPro" id="IPR004018">
    <property type="entry name" value="RPEL_repeat"/>
</dbReference>
<reference evidence="8" key="1">
    <citation type="submission" date="2023-09" db="UniProtKB">
        <authorList>
            <consortium name="Ensembl"/>
        </authorList>
    </citation>
    <scope>IDENTIFICATION</scope>
</reference>
<feature type="repeat" description="RPEL" evidence="4">
    <location>
        <begin position="299"/>
        <end position="324"/>
    </location>
</feature>
<dbReference type="GO" id="GO:0006418">
    <property type="term" value="P:tRNA aminoacylation for protein translation"/>
    <property type="evidence" value="ECO:0007669"/>
    <property type="project" value="InterPro"/>
</dbReference>
<dbReference type="GeneTree" id="ENSGT00940000157562"/>
<evidence type="ECO:0000256" key="1">
    <source>
        <dbReference type="ARBA" id="ARBA00009795"/>
    </source>
</evidence>
<dbReference type="Pfam" id="PF02755">
    <property type="entry name" value="RPEL"/>
    <property type="match status" value="2"/>
</dbReference>
<dbReference type="InterPro" id="IPR001412">
    <property type="entry name" value="aa-tRNA-synth_I_CS"/>
</dbReference>
<dbReference type="PROSITE" id="PS00178">
    <property type="entry name" value="AA_TRNA_LIGASE_I"/>
    <property type="match status" value="1"/>
</dbReference>
<dbReference type="PROSITE" id="PS51073">
    <property type="entry name" value="RPEL"/>
    <property type="match status" value="3"/>
</dbReference>
<proteinExistence type="inferred from homology"/>
<feature type="coiled-coil region" evidence="6">
    <location>
        <begin position="348"/>
        <end position="375"/>
    </location>
</feature>
<evidence type="ECO:0000256" key="5">
    <source>
        <dbReference type="RuleBase" id="RU301113"/>
    </source>
</evidence>
<dbReference type="GO" id="GO:0030036">
    <property type="term" value="P:actin cytoskeleton organization"/>
    <property type="evidence" value="ECO:0007669"/>
    <property type="project" value="TreeGrafter"/>
</dbReference>
<name>A0A3B4ZXR4_9TELE</name>
<evidence type="ECO:0000256" key="4">
    <source>
        <dbReference type="PROSITE-ProRule" id="PRU00401"/>
    </source>
</evidence>
<feature type="repeat" description="RPEL" evidence="4">
    <location>
        <begin position="375"/>
        <end position="400"/>
    </location>
</feature>
<sequence>MATSDGLDGCLQRGRSQSDPNILTEPGIDLAHGTELVDQQRVLRTGCLVTGVHTPPIRRNSKLATLGRIFKPWKWRKKKNEKLKQSSTDVALSSGLLCHDPNSPTQGCCSDGAVLLGGFGGPLNPNLTVSSVEYLGPDEEHPPSGATIPSPCSVSTNQWALWNCNNSGPVSLPTHLPNSYLPKEPPPPRATESMASMTLPLRGPLANPSGSPHLGNMMHPPMPPSCIMEELQRAFASKNRQESCVGGGGSDWPKKEAEENKENVRLDQCFSNTSGLPTDLDGWNESVISGTLPRRLRKELLAVKLRNRPSKQELEDRNIFPARSDQERQEIRQQIEMKLAKRLSQRPNVEELESRNILKQRNDQTEQEERREIKQRLNRKLNQRPTVDELRDRKILIRFSDYVEVAKAQDYDRRADKPWTRLSAADKAAIRKELNEFKSTEMEVHASSKHLTRFHRP</sequence>
<dbReference type="PANTHER" id="PTHR12751">
    <property type="entry name" value="PHOSPHATASE AND ACTIN REGULATOR PHACTR"/>
    <property type="match status" value="1"/>
</dbReference>
<feature type="repeat" description="RPEL" evidence="4">
    <location>
        <begin position="337"/>
        <end position="362"/>
    </location>
</feature>
<dbReference type="Ensembl" id="ENSSPAT00000013943.1">
    <property type="protein sequence ID" value="ENSSPAP00000013713.1"/>
    <property type="gene ID" value="ENSSPAG00000010330.1"/>
</dbReference>